<dbReference type="Proteomes" id="UP000324800">
    <property type="component" value="Unassembled WGS sequence"/>
</dbReference>
<feature type="compositionally biased region" description="Basic and acidic residues" evidence="1">
    <location>
        <begin position="67"/>
        <end position="76"/>
    </location>
</feature>
<comment type="caution">
    <text evidence="2">The sequence shown here is derived from an EMBL/GenBank/DDBJ whole genome shotgun (WGS) entry which is preliminary data.</text>
</comment>
<feature type="non-terminal residue" evidence="2">
    <location>
        <position position="116"/>
    </location>
</feature>
<name>A0A5J4TGZ1_9EUKA</name>
<proteinExistence type="predicted"/>
<dbReference type="EMBL" id="SNRW01031947">
    <property type="protein sequence ID" value="KAA6357073.1"/>
    <property type="molecule type" value="Genomic_DNA"/>
</dbReference>
<accession>A0A5J4TGZ1</accession>
<evidence type="ECO:0000256" key="1">
    <source>
        <dbReference type="SAM" id="MobiDB-lite"/>
    </source>
</evidence>
<sequence length="116" mass="13611">MDVLIKNVSISVIDNVLYNSIEKLYRVNKDFVHQLIWLLAYVLPPWREDEMKLKRKIIFKRPPKPKPKQEEPKPDTTEPPPKSPTIPKSDDKTYNFVLVIKHPEKKIDKPPTLATL</sequence>
<gene>
    <name evidence="2" type="ORF">EZS28_047400</name>
</gene>
<organism evidence="2 3">
    <name type="scientific">Streblomastix strix</name>
    <dbReference type="NCBI Taxonomy" id="222440"/>
    <lineage>
        <taxon>Eukaryota</taxon>
        <taxon>Metamonada</taxon>
        <taxon>Preaxostyla</taxon>
        <taxon>Oxymonadida</taxon>
        <taxon>Streblomastigidae</taxon>
        <taxon>Streblomastix</taxon>
    </lineage>
</organism>
<feature type="region of interest" description="Disordered" evidence="1">
    <location>
        <begin position="58"/>
        <end position="94"/>
    </location>
</feature>
<dbReference type="AlphaFoldDB" id="A0A5J4TGZ1"/>
<evidence type="ECO:0000313" key="3">
    <source>
        <dbReference type="Proteomes" id="UP000324800"/>
    </source>
</evidence>
<evidence type="ECO:0000313" key="2">
    <source>
        <dbReference type="EMBL" id="KAA6357073.1"/>
    </source>
</evidence>
<protein>
    <submittedName>
        <fullName evidence="2">Uncharacterized protein</fullName>
    </submittedName>
</protein>
<reference evidence="2 3" key="1">
    <citation type="submission" date="2019-03" db="EMBL/GenBank/DDBJ databases">
        <title>Single cell metagenomics reveals metabolic interactions within the superorganism composed of flagellate Streblomastix strix and complex community of Bacteroidetes bacteria on its surface.</title>
        <authorList>
            <person name="Treitli S.C."/>
            <person name="Kolisko M."/>
            <person name="Husnik F."/>
            <person name="Keeling P."/>
            <person name="Hampl V."/>
        </authorList>
    </citation>
    <scope>NUCLEOTIDE SEQUENCE [LARGE SCALE GENOMIC DNA]</scope>
    <source>
        <strain evidence="2">ST1C</strain>
    </source>
</reference>